<name>A0A562BP98_9BURK</name>
<dbReference type="PANTHER" id="PTHR14859:SF0">
    <property type="entry name" value="ENDONUCLEASE_EXONUCLEASE_PHOSPHATASE FAMILY PROTEIN, EXPRESSED"/>
    <property type="match status" value="1"/>
</dbReference>
<dbReference type="Gene3D" id="3.60.10.10">
    <property type="entry name" value="Endonuclease/exonuclease/phosphatase"/>
    <property type="match status" value="1"/>
</dbReference>
<reference evidence="3 4" key="1">
    <citation type="submission" date="2019-07" db="EMBL/GenBank/DDBJ databases">
        <title>Genome sequencing of lignin-degrading bacterial isolates.</title>
        <authorList>
            <person name="Gladden J."/>
        </authorList>
    </citation>
    <scope>NUCLEOTIDE SEQUENCE [LARGE SCALE GENOMIC DNA]</scope>
    <source>
        <strain evidence="3 4">J11</strain>
    </source>
</reference>
<organism evidence="3 4">
    <name type="scientific">Cupriavidus gilardii J11</name>
    <dbReference type="NCBI Taxonomy" id="936133"/>
    <lineage>
        <taxon>Bacteria</taxon>
        <taxon>Pseudomonadati</taxon>
        <taxon>Pseudomonadota</taxon>
        <taxon>Betaproteobacteria</taxon>
        <taxon>Burkholderiales</taxon>
        <taxon>Burkholderiaceae</taxon>
        <taxon>Cupriavidus</taxon>
    </lineage>
</organism>
<keyword evidence="3" id="KW-0269">Exonuclease</keyword>
<evidence type="ECO:0000256" key="1">
    <source>
        <dbReference type="SAM" id="MobiDB-lite"/>
    </source>
</evidence>
<evidence type="ECO:0000313" key="4">
    <source>
        <dbReference type="Proteomes" id="UP000318141"/>
    </source>
</evidence>
<gene>
    <name evidence="3" type="ORF">L602_000200000440</name>
</gene>
<dbReference type="PANTHER" id="PTHR14859">
    <property type="entry name" value="CALCOFLUOR WHITE HYPERSENSITIVE PROTEIN PRECURSOR"/>
    <property type="match status" value="1"/>
</dbReference>
<evidence type="ECO:0000313" key="3">
    <source>
        <dbReference type="EMBL" id="TWG86643.1"/>
    </source>
</evidence>
<protein>
    <submittedName>
        <fullName evidence="3">Endonuclease/exonuclease/phosphatase family metal-dependent hydrolase</fullName>
    </submittedName>
</protein>
<sequence length="290" mass="32051">MELISWNIQWGRGCDGTVNLPRIVDTLRGIADFDVLCLQEVTRGFSGMPGQPGADQVEELAALLPGFRLLFAAGVDRLDDDGKPRQFGNIIATRLPVREIFRHMLPWPADPTVASMPRVALEATVLADTLPLRIVCTHLEYYSAPQRNAQADALRQLHAQACGHALRPPRAETRFGPFTPEPRPASAIVCGDFNSKPEDHAYRRLLEPFDDGTLALRDAWLHAHPGQPHAPTCGIHDKAQWPGPAFACDFMLVTEDLLPRVRRCEVNADTQASDHQPIHLSLRDDTGQTG</sequence>
<dbReference type="AlphaFoldDB" id="A0A562BP98"/>
<feature type="domain" description="Endonuclease/exonuclease/phosphatase" evidence="2">
    <location>
        <begin position="4"/>
        <end position="275"/>
    </location>
</feature>
<dbReference type="InterPro" id="IPR051916">
    <property type="entry name" value="GPI-anchor_lipid_remodeler"/>
</dbReference>
<accession>A0A562BP98</accession>
<keyword evidence="4" id="KW-1185">Reference proteome</keyword>
<dbReference type="OrthoDB" id="5294090at2"/>
<feature type="region of interest" description="Disordered" evidence="1">
    <location>
        <begin position="268"/>
        <end position="290"/>
    </location>
</feature>
<keyword evidence="3" id="KW-0255">Endonuclease</keyword>
<keyword evidence="3" id="KW-0378">Hydrolase</keyword>
<dbReference type="GO" id="GO:0004527">
    <property type="term" value="F:exonuclease activity"/>
    <property type="evidence" value="ECO:0007669"/>
    <property type="project" value="UniProtKB-KW"/>
</dbReference>
<proteinExistence type="predicted"/>
<dbReference type="EMBL" id="VLJN01000012">
    <property type="protein sequence ID" value="TWG86643.1"/>
    <property type="molecule type" value="Genomic_DNA"/>
</dbReference>
<evidence type="ECO:0000259" key="2">
    <source>
        <dbReference type="Pfam" id="PF03372"/>
    </source>
</evidence>
<keyword evidence="3" id="KW-0540">Nuclease</keyword>
<dbReference type="InterPro" id="IPR036691">
    <property type="entry name" value="Endo/exonu/phosph_ase_sf"/>
</dbReference>
<dbReference type="InterPro" id="IPR005135">
    <property type="entry name" value="Endo/exonuclease/phosphatase"/>
</dbReference>
<dbReference type="Proteomes" id="UP000318141">
    <property type="component" value="Unassembled WGS sequence"/>
</dbReference>
<dbReference type="Pfam" id="PF03372">
    <property type="entry name" value="Exo_endo_phos"/>
    <property type="match status" value="1"/>
</dbReference>
<dbReference type="SUPFAM" id="SSF56219">
    <property type="entry name" value="DNase I-like"/>
    <property type="match status" value="1"/>
</dbReference>
<feature type="compositionally biased region" description="Basic and acidic residues" evidence="1">
    <location>
        <begin position="281"/>
        <end position="290"/>
    </location>
</feature>
<comment type="caution">
    <text evidence="3">The sequence shown here is derived from an EMBL/GenBank/DDBJ whole genome shotgun (WGS) entry which is preliminary data.</text>
</comment>
<dbReference type="GO" id="GO:0006506">
    <property type="term" value="P:GPI anchor biosynthetic process"/>
    <property type="evidence" value="ECO:0007669"/>
    <property type="project" value="TreeGrafter"/>
</dbReference>
<dbReference type="GO" id="GO:0004519">
    <property type="term" value="F:endonuclease activity"/>
    <property type="evidence" value="ECO:0007669"/>
    <property type="project" value="UniProtKB-KW"/>
</dbReference>
<dbReference type="GO" id="GO:0016020">
    <property type="term" value="C:membrane"/>
    <property type="evidence" value="ECO:0007669"/>
    <property type="project" value="GOC"/>
</dbReference>